<feature type="compositionally biased region" description="Polar residues" evidence="1">
    <location>
        <begin position="16"/>
        <end position="29"/>
    </location>
</feature>
<gene>
    <name evidence="2" type="ORF">Acr_06g0016950</name>
</gene>
<reference evidence="2 3" key="1">
    <citation type="submission" date="2019-07" db="EMBL/GenBank/DDBJ databases">
        <title>De Novo Assembly of kiwifruit Actinidia rufa.</title>
        <authorList>
            <person name="Sugita-Konishi S."/>
            <person name="Sato K."/>
            <person name="Mori E."/>
            <person name="Abe Y."/>
            <person name="Kisaki G."/>
            <person name="Hamano K."/>
            <person name="Suezawa K."/>
            <person name="Otani M."/>
            <person name="Fukuda T."/>
            <person name="Manabe T."/>
            <person name="Gomi K."/>
            <person name="Tabuchi M."/>
            <person name="Akimitsu K."/>
            <person name="Kataoka I."/>
        </authorList>
    </citation>
    <scope>NUCLEOTIDE SEQUENCE [LARGE SCALE GENOMIC DNA]</scope>
    <source>
        <strain evidence="3">cv. Fuchu</strain>
    </source>
</reference>
<keyword evidence="3" id="KW-1185">Reference proteome</keyword>
<feature type="region of interest" description="Disordered" evidence="1">
    <location>
        <begin position="1"/>
        <end position="39"/>
    </location>
</feature>
<name>A0A7J0ETC8_9ERIC</name>
<evidence type="ECO:0000313" key="2">
    <source>
        <dbReference type="EMBL" id="GFY89755.1"/>
    </source>
</evidence>
<sequence>MGRSDENKNSGAVMKPSNSQAQWMTNKQPCTKENKDPSLAALNSNGMENCAVSYMEKCDDATCDLVPIVKHTEAMMDEIDQMVEVEMEDVDDDPVLNIDSSDGKNPLAIVQYIEDIYAHHRETEINPFSEVRGQDLKIRTDGTTLVKVFPSSLSDLGLKWFEKLPLGSIGIFLQLFKSFVTRFVINAKALKGVSSFLTLQNGKNETLHNHSKRYEIKRCSEELAMVSYKLGLTLGE</sequence>
<proteinExistence type="predicted"/>
<dbReference type="OrthoDB" id="1685975at2759"/>
<accession>A0A7J0ETC8</accession>
<protein>
    <submittedName>
        <fullName evidence="2">Uncharacterized protein</fullName>
    </submittedName>
</protein>
<evidence type="ECO:0000256" key="1">
    <source>
        <dbReference type="SAM" id="MobiDB-lite"/>
    </source>
</evidence>
<dbReference type="EMBL" id="BJWL01000006">
    <property type="protein sequence ID" value="GFY89755.1"/>
    <property type="molecule type" value="Genomic_DNA"/>
</dbReference>
<organism evidence="2 3">
    <name type="scientific">Actinidia rufa</name>
    <dbReference type="NCBI Taxonomy" id="165716"/>
    <lineage>
        <taxon>Eukaryota</taxon>
        <taxon>Viridiplantae</taxon>
        <taxon>Streptophyta</taxon>
        <taxon>Embryophyta</taxon>
        <taxon>Tracheophyta</taxon>
        <taxon>Spermatophyta</taxon>
        <taxon>Magnoliopsida</taxon>
        <taxon>eudicotyledons</taxon>
        <taxon>Gunneridae</taxon>
        <taxon>Pentapetalae</taxon>
        <taxon>asterids</taxon>
        <taxon>Ericales</taxon>
        <taxon>Actinidiaceae</taxon>
        <taxon>Actinidia</taxon>
    </lineage>
</organism>
<dbReference type="Proteomes" id="UP000585474">
    <property type="component" value="Unassembled WGS sequence"/>
</dbReference>
<comment type="caution">
    <text evidence="2">The sequence shown here is derived from an EMBL/GenBank/DDBJ whole genome shotgun (WGS) entry which is preliminary data.</text>
</comment>
<evidence type="ECO:0000313" key="3">
    <source>
        <dbReference type="Proteomes" id="UP000585474"/>
    </source>
</evidence>
<dbReference type="AlphaFoldDB" id="A0A7J0ETC8"/>